<dbReference type="EMBL" id="CP042582">
    <property type="protein sequence ID" value="QEX24290.1"/>
    <property type="molecule type" value="Genomic_DNA"/>
</dbReference>
<dbReference type="KEGG" id="hadh:FRZ61_42310"/>
<dbReference type="InterPro" id="IPR027417">
    <property type="entry name" value="P-loop_NTPase"/>
</dbReference>
<keyword evidence="3" id="KW-1185">Reference proteome</keyword>
<accession>A0A5J6N6L7</accession>
<dbReference type="Gene3D" id="3.40.50.300">
    <property type="entry name" value="P-loop containing nucleotide triphosphate hydrolases"/>
    <property type="match status" value="1"/>
</dbReference>
<dbReference type="InterPro" id="IPR000863">
    <property type="entry name" value="Sulfotransferase_dom"/>
</dbReference>
<evidence type="ECO:0000313" key="2">
    <source>
        <dbReference type="EMBL" id="QEX24290.1"/>
    </source>
</evidence>
<dbReference type="SUPFAM" id="SSF52540">
    <property type="entry name" value="P-loop containing nucleoside triphosphate hydrolases"/>
    <property type="match status" value="1"/>
</dbReference>
<dbReference type="AlphaFoldDB" id="A0A5J6N6L7"/>
<evidence type="ECO:0000259" key="1">
    <source>
        <dbReference type="Pfam" id="PF00685"/>
    </source>
</evidence>
<gene>
    <name evidence="2" type="ORF">FRZ61_42310</name>
</gene>
<organism evidence="2 3">
    <name type="scientific">Hypericibacter adhaerens</name>
    <dbReference type="NCBI Taxonomy" id="2602016"/>
    <lineage>
        <taxon>Bacteria</taxon>
        <taxon>Pseudomonadati</taxon>
        <taxon>Pseudomonadota</taxon>
        <taxon>Alphaproteobacteria</taxon>
        <taxon>Rhodospirillales</taxon>
        <taxon>Dongiaceae</taxon>
        <taxon>Hypericibacter</taxon>
    </lineage>
</organism>
<sequence length="468" mass="52722">MGVAVMGPMRSGTTLVADLLTVRGRSLVLSEPNLLGAWHPLLAGTIHRLVTDFGIEAPPPPTEKPPSRIYSYFDRAILPELQGLDFWGVKYVDLYGWQQLFQRYQPRKLVLCVRDLREVAVSSIELAERMKLGFPGGDHMRDEAWILTRLAHSVHELLALRRLPHFVLRYEDLVEDPKVRERLADYVGLDELGTERLNLTIERDSRQSWESRKHGESITKKALGRFEREPPGPVRNLAERVWRLLGEYSVAFDYEVAEPKARIQGHDFSAPARPGRNPVPYEKGEIWNWKGPRQFEPSFARRRARHLASFNIPAGAVVLDLSGGLSSMITELPKGSRLIMADVVERTPQTKAADLLQGKLPPKGSATVVLALEILEQVEQPGRFLKALRGYNLPVLLSYHATDDTADLDRAALGWRSHLSRDQLLRGLATVGFKVTASWAFDGRQSFLKLRPIPVPARKPRLEAEDAA</sequence>
<dbReference type="SUPFAM" id="SSF53335">
    <property type="entry name" value="S-adenosyl-L-methionine-dependent methyltransferases"/>
    <property type="match status" value="1"/>
</dbReference>
<dbReference type="Pfam" id="PF00685">
    <property type="entry name" value="Sulfotransfer_1"/>
    <property type="match status" value="1"/>
</dbReference>
<dbReference type="Proteomes" id="UP000325797">
    <property type="component" value="Chromosome"/>
</dbReference>
<feature type="domain" description="Sulfotransferase" evidence="1">
    <location>
        <begin position="108"/>
        <end position="199"/>
    </location>
</feature>
<reference evidence="2 3" key="1">
    <citation type="submission" date="2019-08" db="EMBL/GenBank/DDBJ databases">
        <title>Hyperibacter terrae gen. nov., sp. nov. and Hyperibacter viscosus sp. nov., two new members in the family Rhodospirillaceae isolated from the rhizosphere of Hypericum perforatum.</title>
        <authorList>
            <person name="Noviana Z."/>
        </authorList>
    </citation>
    <scope>NUCLEOTIDE SEQUENCE [LARGE SCALE GENOMIC DNA]</scope>
    <source>
        <strain evidence="2 3">R5959</strain>
    </source>
</reference>
<evidence type="ECO:0000313" key="3">
    <source>
        <dbReference type="Proteomes" id="UP000325797"/>
    </source>
</evidence>
<dbReference type="InterPro" id="IPR029063">
    <property type="entry name" value="SAM-dependent_MTases_sf"/>
</dbReference>
<name>A0A5J6N6L7_9PROT</name>
<protein>
    <recommendedName>
        <fullName evidence="1">Sulfotransferase domain-containing protein</fullName>
    </recommendedName>
</protein>
<proteinExistence type="predicted"/>
<dbReference type="GO" id="GO:0008146">
    <property type="term" value="F:sulfotransferase activity"/>
    <property type="evidence" value="ECO:0007669"/>
    <property type="project" value="InterPro"/>
</dbReference>